<accession>A0A1S8AR11</accession>
<dbReference type="RefSeq" id="WP_245800698.1">
    <property type="nucleotide sequence ID" value="NZ_LWLN01000003.1"/>
</dbReference>
<dbReference type="EMBL" id="LWLN01000003">
    <property type="protein sequence ID" value="OLZ39100.1"/>
    <property type="molecule type" value="Genomic_DNA"/>
</dbReference>
<sequence length="302" mass="35497">MTDPDQTQIDPFRELNRYDDRTEDWRSSTVYESPRRTVANGWAKFHADRGCGSDRVYYVEGSGSVASSDTYDYDLRCWSCGYRVDEDAVLFVGGEWFREYGWRHFGRPVDDLSIPADRVLDLGPDPDQNELIRALNLTRIERKASVFGLSFGNESYDDCEDCGQETFLLFDGRCRMCYDGEWTDRMQQTLDAAERSIRERNGSFVHRLEDQIDPLSIKGRAFEDKILWRRHDAEPVPKLVEVTQCLTDDSDGHWEYVLTDMAHTREWRYHEDDLADCFWDTGLYNGDHDDRIRDVWERVRDD</sequence>
<dbReference type="Proteomes" id="UP000189370">
    <property type="component" value="Unassembled WGS sequence"/>
</dbReference>
<evidence type="ECO:0000313" key="1">
    <source>
        <dbReference type="EMBL" id="OLZ39100.1"/>
    </source>
</evidence>
<evidence type="ECO:0000313" key="2">
    <source>
        <dbReference type="Proteomes" id="UP000189370"/>
    </source>
</evidence>
<comment type="caution">
    <text evidence="1">The sequence shown here is derived from an EMBL/GenBank/DDBJ whole genome shotgun (WGS) entry which is preliminary data.</text>
</comment>
<keyword evidence="2" id="KW-1185">Reference proteome</keyword>
<dbReference type="STRING" id="301967.A6E15_19240"/>
<dbReference type="AlphaFoldDB" id="A0A1S8AR11"/>
<protein>
    <submittedName>
        <fullName evidence="1">Uncharacterized protein</fullName>
    </submittedName>
</protein>
<organism evidence="1 2">
    <name type="scientific">Natrinema saccharevitans</name>
    <dbReference type="NCBI Taxonomy" id="301967"/>
    <lineage>
        <taxon>Archaea</taxon>
        <taxon>Methanobacteriati</taxon>
        <taxon>Methanobacteriota</taxon>
        <taxon>Stenosarchaea group</taxon>
        <taxon>Halobacteria</taxon>
        <taxon>Halobacteriales</taxon>
        <taxon>Natrialbaceae</taxon>
        <taxon>Natrinema</taxon>
    </lineage>
</organism>
<gene>
    <name evidence="1" type="ORF">A6E15_19240</name>
</gene>
<name>A0A1S8AR11_9EURY</name>
<proteinExistence type="predicted"/>
<reference evidence="2" key="1">
    <citation type="submission" date="2016-04" db="EMBL/GenBank/DDBJ databases">
        <authorList>
            <person name="Chen S.-C."/>
            <person name="Lai M.-C."/>
        </authorList>
    </citation>
    <scope>NUCLEOTIDE SEQUENCE [LARGE SCALE GENOMIC DNA]</scope>
    <source>
        <strain evidence="2">AB14</strain>
    </source>
</reference>